<reference evidence="1 2" key="1">
    <citation type="submission" date="2022-12" db="EMBL/GenBank/DDBJ databases">
        <title>Chromosome-scale assembly of the Ensete ventricosum genome.</title>
        <authorList>
            <person name="Dussert Y."/>
            <person name="Stocks J."/>
            <person name="Wendawek A."/>
            <person name="Woldeyes F."/>
            <person name="Nichols R.A."/>
            <person name="Borrell J.S."/>
        </authorList>
    </citation>
    <scope>NUCLEOTIDE SEQUENCE [LARGE SCALE GENOMIC DNA]</scope>
    <source>
        <strain evidence="2">cv. Maze</strain>
        <tissue evidence="1">Seeds</tissue>
    </source>
</reference>
<evidence type="ECO:0008006" key="3">
    <source>
        <dbReference type="Google" id="ProtNLM"/>
    </source>
</evidence>
<dbReference type="Proteomes" id="UP001222027">
    <property type="component" value="Unassembled WGS sequence"/>
</dbReference>
<sequence length="84" mass="9626">MNALNETDCTIPETKIGSGTVVSLAISSKRRKDTNYWSVAVEEMYAEALLGILDGIRDLERRGDVVEWKKRRIWNALLCKRCMH</sequence>
<keyword evidence="2" id="KW-1185">Reference proteome</keyword>
<gene>
    <name evidence="1" type="ORF">OPV22_001467</name>
</gene>
<evidence type="ECO:0000313" key="1">
    <source>
        <dbReference type="EMBL" id="KAJ8511033.1"/>
    </source>
</evidence>
<name>A0AAV8RWA1_ENSVE</name>
<proteinExistence type="predicted"/>
<evidence type="ECO:0000313" key="2">
    <source>
        <dbReference type="Proteomes" id="UP001222027"/>
    </source>
</evidence>
<comment type="caution">
    <text evidence="1">The sequence shown here is derived from an EMBL/GenBank/DDBJ whole genome shotgun (WGS) entry which is preliminary data.</text>
</comment>
<dbReference type="EMBL" id="JAQQAF010000001">
    <property type="protein sequence ID" value="KAJ8511033.1"/>
    <property type="molecule type" value="Genomic_DNA"/>
</dbReference>
<protein>
    <recommendedName>
        <fullName evidence="3">RNase H type-1 domain-containing protein</fullName>
    </recommendedName>
</protein>
<organism evidence="1 2">
    <name type="scientific">Ensete ventricosum</name>
    <name type="common">Abyssinian banana</name>
    <name type="synonym">Musa ensete</name>
    <dbReference type="NCBI Taxonomy" id="4639"/>
    <lineage>
        <taxon>Eukaryota</taxon>
        <taxon>Viridiplantae</taxon>
        <taxon>Streptophyta</taxon>
        <taxon>Embryophyta</taxon>
        <taxon>Tracheophyta</taxon>
        <taxon>Spermatophyta</taxon>
        <taxon>Magnoliopsida</taxon>
        <taxon>Liliopsida</taxon>
        <taxon>Zingiberales</taxon>
        <taxon>Musaceae</taxon>
        <taxon>Ensete</taxon>
    </lineage>
</organism>
<dbReference type="AlphaFoldDB" id="A0AAV8RWA1"/>
<accession>A0AAV8RWA1</accession>